<organism evidence="13 14">
    <name type="scientific">Thermincola ferriacetica</name>
    <dbReference type="NCBI Taxonomy" id="281456"/>
    <lineage>
        <taxon>Bacteria</taxon>
        <taxon>Bacillati</taxon>
        <taxon>Bacillota</taxon>
        <taxon>Clostridia</taxon>
        <taxon>Eubacteriales</taxon>
        <taxon>Thermincolaceae</taxon>
        <taxon>Thermincola</taxon>
    </lineage>
</organism>
<dbReference type="GO" id="GO:0005524">
    <property type="term" value="F:ATP binding"/>
    <property type="evidence" value="ECO:0007669"/>
    <property type="project" value="UniProtKB-UniRule"/>
</dbReference>
<sequence length="814" mass="91234">MKNLTEFEHGKILPININDEMKNSYLDYAMSVIVGRALPDVRDGLKPVHRRILYAMSELGMTPDKPHKKSARLVGEVLGKYHPHGDTAVYDAMVRMAQDFACRYPLVDGHGNFGSIDGDSAAAMRYTEARMAKITQEMLADIDKDTVDFVPNFDDTLKEPVVLPARIPNLLINGSSGIAVGMATNIPPHNLGEIIDGVIMLIDNPDATPQELMMAVKGPDFPTGGIIMGREGIKSAYKTGRGAIRIRAKTTIETMSNGKSRILVHELPYQVNKARLIEKIAELVRDKKIDGITDLRDESDRMGMQIVIELRKDANPQVVLNQLFKHTQLQETFGVIMLALVDGQPKVLNLRDALFYYLEHQKDVITRRTRFELDKAEARAHILEGLKIALDHLDEVIKTIRESRTVEIARNALMDKFGLSEKQAQAILDMRLQKLTGLEREKLEEEYKNLLERIAYLKAVLANEHMVLGIIKEELLVIKEKYNDPRRTEISMKDVDIDTEDLIAEEDMVITITHLGYIKRIALDTYRNQKRGGRGVTAMGTKEEDFVEHLFITTTHHYLLFFTNKGKVYKLKVHNIPEAGRQAKGTAIVNLLYISGDEKITAVIPVRSFDTEEYLLTITRKGIIKKTPLVEYGSTRKDGIIALSLDENDELIDVKLTNGKNEVIIGTKEGKAIRFAEEEVRSMGRAARGVRGISLSEKDEVIGIDTIEQGADVLVVTEKGFGKRSHVDDYRRQGRGGKGIMTIRPTKRNGHLVGIKVVKPGDELMLITAEGIIIRLDVDGISTMGRSTQGVRLMRLDENDHVVAVAKVVTKDED</sequence>
<keyword evidence="8 9" id="KW-0413">Isomerase</keyword>
<comment type="catalytic activity">
    <reaction evidence="1 9 10">
        <text>ATP-dependent breakage, passage and rejoining of double-stranded DNA.</text>
        <dbReference type="EC" id="5.6.2.2"/>
    </reaction>
</comment>
<dbReference type="RefSeq" id="WP_052218922.1">
    <property type="nucleotide sequence ID" value="NZ_LGTE01000029.1"/>
</dbReference>
<dbReference type="FunFam" id="2.120.10.90:FF:000004">
    <property type="entry name" value="DNA gyrase subunit A"/>
    <property type="match status" value="1"/>
</dbReference>
<dbReference type="Pfam" id="PF03989">
    <property type="entry name" value="DNA_gyraseA_C"/>
    <property type="match status" value="6"/>
</dbReference>
<protein>
    <recommendedName>
        <fullName evidence="9">DNA gyrase subunit A</fullName>
        <ecNumber evidence="9">5.6.2.2</ecNumber>
    </recommendedName>
</protein>
<evidence type="ECO:0000313" key="13">
    <source>
        <dbReference type="EMBL" id="KNZ68493.1"/>
    </source>
</evidence>
<dbReference type="PATRIC" id="fig|281456.6.peg.3088"/>
<dbReference type="GO" id="GO:0034335">
    <property type="term" value="F:DNA negative supercoiling activity"/>
    <property type="evidence" value="ECO:0007669"/>
    <property type="project" value="UniProtKB-ARBA"/>
</dbReference>
<dbReference type="NCBIfam" id="TIGR01063">
    <property type="entry name" value="gyrA"/>
    <property type="match status" value="1"/>
</dbReference>
<keyword evidence="11" id="KW-0175">Coiled coil</keyword>
<dbReference type="HAMAP" id="MF_01897">
    <property type="entry name" value="GyrA"/>
    <property type="match status" value="1"/>
</dbReference>
<proteinExistence type="inferred from homology"/>
<dbReference type="Gene3D" id="3.30.1360.40">
    <property type="match status" value="1"/>
</dbReference>
<dbReference type="AlphaFoldDB" id="A0A0L6VZD3"/>
<evidence type="ECO:0000259" key="12">
    <source>
        <dbReference type="PROSITE" id="PS52040"/>
    </source>
</evidence>
<keyword evidence="7 9" id="KW-0238">DNA-binding</keyword>
<accession>A0A0L6VZD3</accession>
<dbReference type="PANTHER" id="PTHR43493:SF5">
    <property type="entry name" value="DNA GYRASE SUBUNIT A, CHLOROPLASTIC_MITOCHONDRIAL"/>
    <property type="match status" value="1"/>
</dbReference>
<dbReference type="FunFam" id="3.30.1360.40:FF:000002">
    <property type="entry name" value="DNA gyrase subunit A"/>
    <property type="match status" value="1"/>
</dbReference>
<comment type="function">
    <text evidence="9">A type II topoisomerase that negatively supercoils closed circular double-stranded (ds) DNA in an ATP-dependent manner to modulate DNA topology and maintain chromosomes in an underwound state. Negative supercoiling favors strand separation, and DNA replication, transcription, recombination and repair, all of which involve strand separation. Also able to catalyze the interconversion of other topological isomers of dsDNA rings, including catenanes and knotted rings. Type II topoisomerases break and join 2 DNA strands simultaneously in an ATP-dependent manner.</text>
</comment>
<evidence type="ECO:0000256" key="8">
    <source>
        <dbReference type="ARBA" id="ARBA00023235"/>
    </source>
</evidence>
<feature type="active site" description="O-(5'-phospho-DNA)-tyrosine intermediate" evidence="9 10">
    <location>
        <position position="126"/>
    </location>
</feature>
<comment type="miscellaneous">
    <text evidence="9">Few gyrases are as efficient as E.coli at forming negative supercoils. Not all organisms have 2 type II topoisomerases; in organisms with a single type II topoisomerase this enzyme also has to decatenate newly replicated chromosomes.</text>
</comment>
<keyword evidence="6 9" id="KW-0799">Topoisomerase</keyword>
<dbReference type="InterPro" id="IPR013757">
    <property type="entry name" value="Topo_IIA_A_a_sf"/>
</dbReference>
<dbReference type="GO" id="GO:0009330">
    <property type="term" value="C:DNA topoisomerase type II (double strand cut, ATP-hydrolyzing) complex"/>
    <property type="evidence" value="ECO:0007669"/>
    <property type="project" value="TreeGrafter"/>
</dbReference>
<evidence type="ECO:0000256" key="10">
    <source>
        <dbReference type="PROSITE-ProRule" id="PRU01384"/>
    </source>
</evidence>
<feature type="coiled-coil region" evidence="11">
    <location>
        <begin position="433"/>
        <end position="460"/>
    </location>
</feature>
<dbReference type="GO" id="GO:0006261">
    <property type="term" value="P:DNA-templated DNA replication"/>
    <property type="evidence" value="ECO:0007669"/>
    <property type="project" value="UniProtKB-UniRule"/>
</dbReference>
<dbReference type="FunFam" id="1.10.268.10:FF:000001">
    <property type="entry name" value="DNA gyrase subunit A"/>
    <property type="match status" value="1"/>
</dbReference>
<dbReference type="Gene3D" id="3.90.199.10">
    <property type="entry name" value="Topoisomerase II, domain 5"/>
    <property type="match status" value="1"/>
</dbReference>
<dbReference type="Gene3D" id="1.10.268.10">
    <property type="entry name" value="Topoisomerase, domain 3"/>
    <property type="match status" value="1"/>
</dbReference>
<evidence type="ECO:0000256" key="1">
    <source>
        <dbReference type="ARBA" id="ARBA00000185"/>
    </source>
</evidence>
<dbReference type="InterPro" id="IPR006691">
    <property type="entry name" value="GyrA/parC_rep"/>
</dbReference>
<dbReference type="InterPro" id="IPR002205">
    <property type="entry name" value="Topo_IIA_dom_A"/>
</dbReference>
<dbReference type="NCBIfam" id="NF004043">
    <property type="entry name" value="PRK05560.1"/>
    <property type="match status" value="1"/>
</dbReference>
<dbReference type="SUPFAM" id="SSF101904">
    <property type="entry name" value="GyrA/ParC C-terminal domain-like"/>
    <property type="match status" value="1"/>
</dbReference>
<dbReference type="GO" id="GO:0006265">
    <property type="term" value="P:DNA topological change"/>
    <property type="evidence" value="ECO:0007669"/>
    <property type="project" value="UniProtKB-UniRule"/>
</dbReference>
<comment type="subcellular location">
    <subcellularLocation>
        <location evidence="9">Cytoplasm</location>
    </subcellularLocation>
</comment>
<evidence type="ECO:0000256" key="2">
    <source>
        <dbReference type="ARBA" id="ARBA00008263"/>
    </source>
</evidence>
<evidence type="ECO:0000256" key="5">
    <source>
        <dbReference type="ARBA" id="ARBA00022840"/>
    </source>
</evidence>
<evidence type="ECO:0000256" key="6">
    <source>
        <dbReference type="ARBA" id="ARBA00023029"/>
    </source>
</evidence>
<dbReference type="CDD" id="cd00187">
    <property type="entry name" value="TOP4c"/>
    <property type="match status" value="1"/>
</dbReference>
<dbReference type="Proteomes" id="UP000037175">
    <property type="component" value="Unassembled WGS sequence"/>
</dbReference>
<name>A0A0L6VZD3_9FIRM</name>
<dbReference type="PROSITE" id="PS52040">
    <property type="entry name" value="TOPO_IIA"/>
    <property type="match status" value="1"/>
</dbReference>
<dbReference type="InterPro" id="IPR050220">
    <property type="entry name" value="Type_II_DNA_Topoisomerases"/>
</dbReference>
<reference evidence="14" key="1">
    <citation type="submission" date="2015-07" db="EMBL/GenBank/DDBJ databases">
        <title>Complete Genome of Thermincola ferriacetica strain Z-0001T.</title>
        <authorList>
            <person name="Lusk B."/>
            <person name="Badalamenti J.P."/>
            <person name="Parameswaran P."/>
            <person name="Bond D.R."/>
            <person name="Torres C.I."/>
        </authorList>
    </citation>
    <scope>NUCLEOTIDE SEQUENCE [LARGE SCALE GENOMIC DNA]</scope>
    <source>
        <strain evidence="14">Z-0001</strain>
    </source>
</reference>
<comment type="similarity">
    <text evidence="2 9">Belongs to the type II topoisomerase GyrA/ParC subunit family.</text>
</comment>
<dbReference type="SUPFAM" id="SSF56719">
    <property type="entry name" value="Type II DNA topoisomerase"/>
    <property type="match status" value="1"/>
</dbReference>
<dbReference type="Gene3D" id="2.120.10.90">
    <property type="entry name" value="DNA gyrase/topoisomerase IV, subunit A, C-terminal"/>
    <property type="match status" value="1"/>
</dbReference>
<feature type="short sequence motif" description="GyrA-box" evidence="9">
    <location>
        <begin position="529"/>
        <end position="535"/>
    </location>
</feature>
<dbReference type="PANTHER" id="PTHR43493">
    <property type="entry name" value="DNA GYRASE/TOPOISOMERASE SUBUNIT A"/>
    <property type="match status" value="1"/>
</dbReference>
<dbReference type="SMART" id="SM00434">
    <property type="entry name" value="TOP4c"/>
    <property type="match status" value="1"/>
</dbReference>
<keyword evidence="14" id="KW-1185">Reference proteome</keyword>
<dbReference type="EC" id="5.6.2.2" evidence="9"/>
<comment type="caution">
    <text evidence="13">The sequence shown here is derived from an EMBL/GenBank/DDBJ whole genome shotgun (WGS) entry which is preliminary data.</text>
</comment>
<keyword evidence="4 9" id="KW-0547">Nucleotide-binding</keyword>
<dbReference type="NCBIfam" id="NF004044">
    <property type="entry name" value="PRK05561.1"/>
    <property type="match status" value="1"/>
</dbReference>
<dbReference type="FunFam" id="3.90.199.10:FF:000001">
    <property type="entry name" value="DNA gyrase subunit A"/>
    <property type="match status" value="1"/>
</dbReference>
<evidence type="ECO:0000256" key="3">
    <source>
        <dbReference type="ARBA" id="ARBA00022490"/>
    </source>
</evidence>
<evidence type="ECO:0000256" key="11">
    <source>
        <dbReference type="SAM" id="Coils"/>
    </source>
</evidence>
<dbReference type="InterPro" id="IPR013758">
    <property type="entry name" value="Topo_IIA_A/C_ab"/>
</dbReference>
<keyword evidence="5 9" id="KW-0067">ATP-binding</keyword>
<evidence type="ECO:0000256" key="9">
    <source>
        <dbReference type="HAMAP-Rule" id="MF_01897"/>
    </source>
</evidence>
<comment type="subunit">
    <text evidence="9">Heterotetramer, composed of two GyrA and two GyrB chains. In the heterotetramer, GyrA contains the active site tyrosine that forms a transient covalent intermediate with DNA, while GyrB binds cofactors and catalyzes ATP hydrolysis.</text>
</comment>
<evidence type="ECO:0000313" key="14">
    <source>
        <dbReference type="Proteomes" id="UP000037175"/>
    </source>
</evidence>
<evidence type="ECO:0000256" key="7">
    <source>
        <dbReference type="ARBA" id="ARBA00023125"/>
    </source>
</evidence>
<dbReference type="Pfam" id="PF00521">
    <property type="entry name" value="DNA_topoisoIV"/>
    <property type="match status" value="1"/>
</dbReference>
<evidence type="ECO:0000256" key="4">
    <source>
        <dbReference type="ARBA" id="ARBA00022741"/>
    </source>
</evidence>
<dbReference type="GO" id="GO:0003677">
    <property type="term" value="F:DNA binding"/>
    <property type="evidence" value="ECO:0007669"/>
    <property type="project" value="UniProtKB-UniRule"/>
</dbReference>
<keyword evidence="3 9" id="KW-0963">Cytoplasm</keyword>
<dbReference type="InterPro" id="IPR005743">
    <property type="entry name" value="GyrA"/>
</dbReference>
<feature type="domain" description="Topo IIA-type catalytic" evidence="12">
    <location>
        <begin position="38"/>
        <end position="502"/>
    </location>
</feature>
<dbReference type="EMBL" id="LGTE01000029">
    <property type="protein sequence ID" value="KNZ68493.1"/>
    <property type="molecule type" value="Genomic_DNA"/>
</dbReference>
<dbReference type="InterPro" id="IPR035516">
    <property type="entry name" value="Gyrase/topoIV_suA_C"/>
</dbReference>
<dbReference type="GO" id="GO:0005694">
    <property type="term" value="C:chromosome"/>
    <property type="evidence" value="ECO:0007669"/>
    <property type="project" value="InterPro"/>
</dbReference>
<dbReference type="GO" id="GO:0005737">
    <property type="term" value="C:cytoplasm"/>
    <property type="evidence" value="ECO:0007669"/>
    <property type="project" value="UniProtKB-SubCell"/>
</dbReference>
<dbReference type="InterPro" id="IPR013760">
    <property type="entry name" value="Topo_IIA-like_dom_sf"/>
</dbReference>
<gene>
    <name evidence="9" type="primary">gyrA</name>
    <name evidence="13" type="ORF">Tfer_2955</name>
</gene>